<dbReference type="InterPro" id="IPR023631">
    <property type="entry name" value="Amidase_dom"/>
</dbReference>
<dbReference type="RefSeq" id="WP_344663408.1">
    <property type="nucleotide sequence ID" value="NZ_BAAAQN010000001.1"/>
</dbReference>
<gene>
    <name evidence="2" type="ORF">GCM10009839_00740</name>
</gene>
<name>A0ABP5EWY4_9ACTN</name>
<sequence length="432" mass="43522">MNRKTSGSQPTPQSPGVNDAFVGWIPVLDAAEDRGGPLGGVRLAVKDVLDVAGLPTGAGHPRWLATHDVPARDATAVARLRAAGATVVGKTHTDELAYSLGGTSRHYGAAPNPAAPDRLTGGSSGGAASAVAGGLADLSLATDTAGSIRIPASYCGLYGLRPTHGRVPADGIVPLAPSFDVAGLLTRRLELLTVAAGVLLDPAPGTAAPARLWAPADLWSQAAPAVREALARELARFDLPVDRTPMFDRLEAWHAGRAAFSLVQAFEAWGAHGAWITRERPEFGPGVGARFENAGRVGAAECEEGRAVVRGLGERLVARLGDGTVLAIPTAPAPAPLRLRLGGGPGAPGGPGRTELAADPALRAAIVGLTCLAGAAGAPALSIPGAIVDGAPVGLCLVGAPGADEDLLDLAAQADEHPPGPTAGAHYREDPA</sequence>
<evidence type="ECO:0000259" key="1">
    <source>
        <dbReference type="Pfam" id="PF01425"/>
    </source>
</evidence>
<comment type="caution">
    <text evidence="2">The sequence shown here is derived from an EMBL/GenBank/DDBJ whole genome shotgun (WGS) entry which is preliminary data.</text>
</comment>
<proteinExistence type="predicted"/>
<protein>
    <submittedName>
        <fullName evidence="2">Amidase</fullName>
    </submittedName>
</protein>
<reference evidence="3" key="1">
    <citation type="journal article" date="2019" name="Int. J. Syst. Evol. Microbiol.">
        <title>The Global Catalogue of Microorganisms (GCM) 10K type strain sequencing project: providing services to taxonomists for standard genome sequencing and annotation.</title>
        <authorList>
            <consortium name="The Broad Institute Genomics Platform"/>
            <consortium name="The Broad Institute Genome Sequencing Center for Infectious Disease"/>
            <person name="Wu L."/>
            <person name="Ma J."/>
        </authorList>
    </citation>
    <scope>NUCLEOTIDE SEQUENCE [LARGE SCALE GENOMIC DNA]</scope>
    <source>
        <strain evidence="3">JCM 16014</strain>
    </source>
</reference>
<dbReference type="Gene3D" id="3.90.1300.10">
    <property type="entry name" value="Amidase signature (AS) domain"/>
    <property type="match status" value="1"/>
</dbReference>
<dbReference type="Pfam" id="PF01425">
    <property type="entry name" value="Amidase"/>
    <property type="match status" value="1"/>
</dbReference>
<dbReference type="InterPro" id="IPR036928">
    <property type="entry name" value="AS_sf"/>
</dbReference>
<evidence type="ECO:0000313" key="2">
    <source>
        <dbReference type="EMBL" id="GAA2010675.1"/>
    </source>
</evidence>
<dbReference type="PROSITE" id="PS00571">
    <property type="entry name" value="AMIDASES"/>
    <property type="match status" value="1"/>
</dbReference>
<dbReference type="PANTHER" id="PTHR46310:SF7">
    <property type="entry name" value="AMIDASE 1"/>
    <property type="match status" value="1"/>
</dbReference>
<keyword evidence="3" id="KW-1185">Reference proteome</keyword>
<dbReference type="SUPFAM" id="SSF75304">
    <property type="entry name" value="Amidase signature (AS) enzymes"/>
    <property type="match status" value="1"/>
</dbReference>
<organism evidence="2 3">
    <name type="scientific">Catenulispora yoronensis</name>
    <dbReference type="NCBI Taxonomy" id="450799"/>
    <lineage>
        <taxon>Bacteria</taxon>
        <taxon>Bacillati</taxon>
        <taxon>Actinomycetota</taxon>
        <taxon>Actinomycetes</taxon>
        <taxon>Catenulisporales</taxon>
        <taxon>Catenulisporaceae</taxon>
        <taxon>Catenulispora</taxon>
    </lineage>
</organism>
<evidence type="ECO:0000313" key="3">
    <source>
        <dbReference type="Proteomes" id="UP001500751"/>
    </source>
</evidence>
<dbReference type="EMBL" id="BAAAQN010000001">
    <property type="protein sequence ID" value="GAA2010675.1"/>
    <property type="molecule type" value="Genomic_DNA"/>
</dbReference>
<accession>A0ABP5EWY4</accession>
<dbReference type="PANTHER" id="PTHR46310">
    <property type="entry name" value="AMIDASE 1"/>
    <property type="match status" value="1"/>
</dbReference>
<dbReference type="InterPro" id="IPR020556">
    <property type="entry name" value="Amidase_CS"/>
</dbReference>
<feature type="domain" description="Amidase" evidence="1">
    <location>
        <begin position="32"/>
        <end position="200"/>
    </location>
</feature>
<dbReference type="Proteomes" id="UP001500751">
    <property type="component" value="Unassembled WGS sequence"/>
</dbReference>